<dbReference type="Proteomes" id="UP000002198">
    <property type="component" value="Chromosome"/>
</dbReference>
<gene>
    <name evidence="2" type="ordered locus">DIP0921</name>
</gene>
<accession>Q6NI57</accession>
<proteinExistence type="predicted"/>
<keyword evidence="3" id="KW-1185">Reference proteome</keyword>
<name>Q6NI57_CORDI</name>
<protein>
    <submittedName>
        <fullName evidence="2">Uncharacterized protein</fullName>
    </submittedName>
</protein>
<reference evidence="2 3" key="1">
    <citation type="journal article" date="2003" name="Nucleic Acids Res.">
        <title>The complete genome sequence and analysis of Corynebacterium diphtheriae NCTC13129.</title>
        <authorList>
            <person name="Cerdeno-Tarraga A.M."/>
            <person name="Efstratiou A."/>
            <person name="Dover L.G."/>
            <person name="Holden M.T.G."/>
            <person name="Pallen M."/>
            <person name="Bentley S.D."/>
            <person name="Besra G.S."/>
            <person name="Churcher C."/>
            <person name="James K.D."/>
            <person name="De Zoysa A."/>
            <person name="Chillingworth T."/>
            <person name="Cronin A."/>
            <person name="Dowd L."/>
            <person name="Feltwell T."/>
            <person name="Hamlin N."/>
            <person name="Holroyd S."/>
            <person name="Jagels K."/>
            <person name="Moule S."/>
            <person name="Quail M.A."/>
            <person name="Rabbinowitsch E."/>
            <person name="Rutherford K."/>
            <person name="Thomson N.R."/>
            <person name="Unwin L."/>
            <person name="Whitehead S."/>
            <person name="Barrell B.G.Parkhill.J."/>
        </authorList>
    </citation>
    <scope>NUCLEOTIDE SEQUENCE [LARGE SCALE GENOMIC DNA]</scope>
    <source>
        <strain evidence="3">ATCC 700971 / NCTC 13129 / Biotype gravis</strain>
    </source>
</reference>
<feature type="region of interest" description="Disordered" evidence="1">
    <location>
        <begin position="76"/>
        <end position="107"/>
    </location>
</feature>
<sequence>MSYYWRIVLNVSQKVTGFWQETDRSVQGGVFRVVATYKTNAVKEIKAMPAAMQTSYYLEPLDPYSENSWGYIPESSSRPCAGLTGSSQTYRSSRSLPQSVNSIRHRT</sequence>
<dbReference type="AlphaFoldDB" id="Q6NI57"/>
<evidence type="ECO:0000313" key="2">
    <source>
        <dbReference type="EMBL" id="CAE49438.1"/>
    </source>
</evidence>
<evidence type="ECO:0000256" key="1">
    <source>
        <dbReference type="SAM" id="MobiDB-lite"/>
    </source>
</evidence>
<dbReference type="EMBL" id="BX248356">
    <property type="protein sequence ID" value="CAE49438.1"/>
    <property type="molecule type" value="Genomic_DNA"/>
</dbReference>
<evidence type="ECO:0000313" key="3">
    <source>
        <dbReference type="Proteomes" id="UP000002198"/>
    </source>
</evidence>
<organism evidence="2 3">
    <name type="scientific">Corynebacterium diphtheriae (strain ATCC 700971 / NCTC 13129 / Biotype gravis)</name>
    <dbReference type="NCBI Taxonomy" id="257309"/>
    <lineage>
        <taxon>Bacteria</taxon>
        <taxon>Bacillati</taxon>
        <taxon>Actinomycetota</taxon>
        <taxon>Actinomycetes</taxon>
        <taxon>Mycobacteriales</taxon>
        <taxon>Corynebacteriaceae</taxon>
        <taxon>Corynebacterium</taxon>
    </lineage>
</organism>
<dbReference type="HOGENOM" id="CLU_2205625_0_0_11"/>
<dbReference type="KEGG" id="cdi:DIP0921"/>